<dbReference type="Pfam" id="PF00528">
    <property type="entry name" value="BPD_transp_1"/>
    <property type="match status" value="1"/>
</dbReference>
<protein>
    <submittedName>
        <fullName evidence="9">ABC transporter permease</fullName>
    </submittedName>
</protein>
<evidence type="ECO:0000256" key="1">
    <source>
        <dbReference type="ARBA" id="ARBA00004651"/>
    </source>
</evidence>
<reference evidence="9 10" key="1">
    <citation type="submission" date="2020-08" db="EMBL/GenBank/DDBJ databases">
        <title>Genome sequence of Nocardioides mesophilus KACC 16243T.</title>
        <authorList>
            <person name="Hyun D.-W."/>
            <person name="Bae J.-W."/>
        </authorList>
    </citation>
    <scope>NUCLEOTIDE SEQUENCE [LARGE SCALE GENOMIC DNA]</scope>
    <source>
        <strain evidence="9 10">KACC 16243</strain>
    </source>
</reference>
<organism evidence="9 10">
    <name type="scientific">Nocardioides mesophilus</name>
    <dbReference type="NCBI Taxonomy" id="433659"/>
    <lineage>
        <taxon>Bacteria</taxon>
        <taxon>Bacillati</taxon>
        <taxon>Actinomycetota</taxon>
        <taxon>Actinomycetes</taxon>
        <taxon>Propionibacteriales</taxon>
        <taxon>Nocardioidaceae</taxon>
        <taxon>Nocardioides</taxon>
    </lineage>
</organism>
<dbReference type="InterPro" id="IPR045621">
    <property type="entry name" value="BPD_transp_1_N"/>
</dbReference>
<feature type="transmembrane region" description="Helical" evidence="7">
    <location>
        <begin position="9"/>
        <end position="29"/>
    </location>
</feature>
<sequence length="331" mass="35924">MFGYIIRRLISGVLVLLVVSVSVFALFFYGPSDPALAYCPETRCTPQRLEAVRTSLGLDEPVVQQYTDYMAGIFTGNDFQLGSIAIECPAPCLGVSFKLRLPVTEYLISRFPATLSLALGGAVIFLTTGVGMGIMAARKRGTGTDKGIVGVSLFINAIPYYLLALLAYLFLISQWAIFPESGYYGPFTEGPLAWVKGMLLAWLVIGLSYSTQYARFSRGSMIESLNEDYVRTARAKGLSERQVTLKHGLRAAIVPVVTIFGLDFAYLLTGTIFTERIFGIQGIGVTALDAIGNKDLPVISATVLIAAAFIVVANIIVDIIYSVIDPRVRLT</sequence>
<dbReference type="PANTHER" id="PTHR43163">
    <property type="entry name" value="DIPEPTIDE TRANSPORT SYSTEM PERMEASE PROTEIN DPPB-RELATED"/>
    <property type="match status" value="1"/>
</dbReference>
<proteinExistence type="inferred from homology"/>
<keyword evidence="3" id="KW-1003">Cell membrane</keyword>
<dbReference type="EMBL" id="CP060713">
    <property type="protein sequence ID" value="QNN52524.1"/>
    <property type="molecule type" value="Genomic_DNA"/>
</dbReference>
<dbReference type="PANTHER" id="PTHR43163:SF9">
    <property type="entry name" value="ABC TRANSPORTER PERMEASE PROTEIN"/>
    <property type="match status" value="1"/>
</dbReference>
<dbReference type="RefSeq" id="WP_187578366.1">
    <property type="nucleotide sequence ID" value="NZ_CP060713.1"/>
</dbReference>
<dbReference type="KEGG" id="nmes:H9L09_18990"/>
<feature type="transmembrane region" description="Helical" evidence="7">
    <location>
        <begin position="192"/>
        <end position="211"/>
    </location>
</feature>
<dbReference type="Proteomes" id="UP000515947">
    <property type="component" value="Chromosome"/>
</dbReference>
<dbReference type="InterPro" id="IPR000515">
    <property type="entry name" value="MetI-like"/>
</dbReference>
<evidence type="ECO:0000256" key="3">
    <source>
        <dbReference type="ARBA" id="ARBA00022475"/>
    </source>
</evidence>
<keyword evidence="6 7" id="KW-0472">Membrane</keyword>
<dbReference type="SUPFAM" id="SSF161098">
    <property type="entry name" value="MetI-like"/>
    <property type="match status" value="1"/>
</dbReference>
<evidence type="ECO:0000259" key="8">
    <source>
        <dbReference type="PROSITE" id="PS50928"/>
    </source>
</evidence>
<name>A0A7G9RA99_9ACTN</name>
<feature type="transmembrane region" description="Helical" evidence="7">
    <location>
        <begin position="115"/>
        <end position="136"/>
    </location>
</feature>
<feature type="transmembrane region" description="Helical" evidence="7">
    <location>
        <begin position="298"/>
        <end position="324"/>
    </location>
</feature>
<comment type="subcellular location">
    <subcellularLocation>
        <location evidence="1 7">Cell membrane</location>
        <topology evidence="1 7">Multi-pass membrane protein</topology>
    </subcellularLocation>
</comment>
<evidence type="ECO:0000313" key="9">
    <source>
        <dbReference type="EMBL" id="QNN52524.1"/>
    </source>
</evidence>
<evidence type="ECO:0000256" key="4">
    <source>
        <dbReference type="ARBA" id="ARBA00022692"/>
    </source>
</evidence>
<keyword evidence="5 7" id="KW-1133">Transmembrane helix</keyword>
<keyword evidence="4 7" id="KW-0812">Transmembrane</keyword>
<comment type="similarity">
    <text evidence="7">Belongs to the binding-protein-dependent transport system permease family.</text>
</comment>
<evidence type="ECO:0000313" key="10">
    <source>
        <dbReference type="Proteomes" id="UP000515947"/>
    </source>
</evidence>
<evidence type="ECO:0000256" key="6">
    <source>
        <dbReference type="ARBA" id="ARBA00023136"/>
    </source>
</evidence>
<evidence type="ECO:0000256" key="7">
    <source>
        <dbReference type="RuleBase" id="RU363032"/>
    </source>
</evidence>
<dbReference type="PROSITE" id="PS50928">
    <property type="entry name" value="ABC_TM1"/>
    <property type="match status" value="1"/>
</dbReference>
<feature type="transmembrane region" description="Helical" evidence="7">
    <location>
        <begin position="148"/>
        <end position="172"/>
    </location>
</feature>
<dbReference type="InterPro" id="IPR035906">
    <property type="entry name" value="MetI-like_sf"/>
</dbReference>
<evidence type="ECO:0000256" key="5">
    <source>
        <dbReference type="ARBA" id="ARBA00022989"/>
    </source>
</evidence>
<gene>
    <name evidence="9" type="ORF">H9L09_18990</name>
</gene>
<dbReference type="GO" id="GO:0055085">
    <property type="term" value="P:transmembrane transport"/>
    <property type="evidence" value="ECO:0007669"/>
    <property type="project" value="InterPro"/>
</dbReference>
<feature type="transmembrane region" description="Helical" evidence="7">
    <location>
        <begin position="248"/>
        <end position="268"/>
    </location>
</feature>
<dbReference type="CDD" id="cd06261">
    <property type="entry name" value="TM_PBP2"/>
    <property type="match status" value="1"/>
</dbReference>
<keyword evidence="2 7" id="KW-0813">Transport</keyword>
<dbReference type="Pfam" id="PF19300">
    <property type="entry name" value="BPD_transp_1_N"/>
    <property type="match status" value="1"/>
</dbReference>
<dbReference type="Gene3D" id="1.10.3720.10">
    <property type="entry name" value="MetI-like"/>
    <property type="match status" value="1"/>
</dbReference>
<dbReference type="GO" id="GO:0005886">
    <property type="term" value="C:plasma membrane"/>
    <property type="evidence" value="ECO:0007669"/>
    <property type="project" value="UniProtKB-SubCell"/>
</dbReference>
<feature type="domain" description="ABC transmembrane type-1" evidence="8">
    <location>
        <begin position="111"/>
        <end position="321"/>
    </location>
</feature>
<accession>A0A7G9RA99</accession>
<evidence type="ECO:0000256" key="2">
    <source>
        <dbReference type="ARBA" id="ARBA00022448"/>
    </source>
</evidence>
<keyword evidence="10" id="KW-1185">Reference proteome</keyword>
<dbReference type="AlphaFoldDB" id="A0A7G9RA99"/>